<feature type="transmembrane region" description="Helical" evidence="1">
    <location>
        <begin position="66"/>
        <end position="89"/>
    </location>
</feature>
<dbReference type="SUPFAM" id="SSF81321">
    <property type="entry name" value="Family A G protein-coupled receptor-like"/>
    <property type="match status" value="1"/>
</dbReference>
<feature type="transmembrane region" description="Helical" evidence="1">
    <location>
        <begin position="109"/>
        <end position="131"/>
    </location>
</feature>
<accession>A0ABD3MSG7</accession>
<evidence type="ECO:0000313" key="3">
    <source>
        <dbReference type="Proteomes" id="UP001530315"/>
    </source>
</evidence>
<protein>
    <recommendedName>
        <fullName evidence="4">G-protein coupled receptors family 1 profile domain-containing protein</fullName>
    </recommendedName>
</protein>
<keyword evidence="1" id="KW-0812">Transmembrane</keyword>
<keyword evidence="3" id="KW-1185">Reference proteome</keyword>
<keyword evidence="1" id="KW-0472">Membrane</keyword>
<comment type="caution">
    <text evidence="2">The sequence shown here is derived from an EMBL/GenBank/DDBJ whole genome shotgun (WGS) entry which is preliminary data.</text>
</comment>
<evidence type="ECO:0000313" key="2">
    <source>
        <dbReference type="EMBL" id="KAL3766824.1"/>
    </source>
</evidence>
<feature type="transmembrane region" description="Helical" evidence="1">
    <location>
        <begin position="137"/>
        <end position="159"/>
    </location>
</feature>
<keyword evidence="1" id="KW-1133">Transmembrane helix</keyword>
<evidence type="ECO:0008006" key="4">
    <source>
        <dbReference type="Google" id="ProtNLM"/>
    </source>
</evidence>
<dbReference type="Proteomes" id="UP001530315">
    <property type="component" value="Unassembled WGS sequence"/>
</dbReference>
<organism evidence="2 3">
    <name type="scientific">Stephanodiscus triporus</name>
    <dbReference type="NCBI Taxonomy" id="2934178"/>
    <lineage>
        <taxon>Eukaryota</taxon>
        <taxon>Sar</taxon>
        <taxon>Stramenopiles</taxon>
        <taxon>Ochrophyta</taxon>
        <taxon>Bacillariophyta</taxon>
        <taxon>Coscinodiscophyceae</taxon>
        <taxon>Thalassiosirophycidae</taxon>
        <taxon>Stephanodiscales</taxon>
        <taxon>Stephanodiscaceae</taxon>
        <taxon>Stephanodiscus</taxon>
    </lineage>
</organism>
<proteinExistence type="predicted"/>
<gene>
    <name evidence="2" type="ORF">ACHAW5_009716</name>
</gene>
<evidence type="ECO:0000256" key="1">
    <source>
        <dbReference type="SAM" id="Phobius"/>
    </source>
</evidence>
<reference evidence="2 3" key="1">
    <citation type="submission" date="2024-10" db="EMBL/GenBank/DDBJ databases">
        <title>Updated reference genomes for cyclostephanoid diatoms.</title>
        <authorList>
            <person name="Roberts W.R."/>
            <person name="Alverson A.J."/>
        </authorList>
    </citation>
    <scope>NUCLEOTIDE SEQUENCE [LARGE SCALE GENOMIC DNA]</scope>
    <source>
        <strain evidence="2 3">AJA276-08</strain>
    </source>
</reference>
<dbReference type="EMBL" id="JALLAZ020001720">
    <property type="protein sequence ID" value="KAL3766824.1"/>
    <property type="molecule type" value="Genomic_DNA"/>
</dbReference>
<dbReference type="Gene3D" id="1.20.1070.10">
    <property type="entry name" value="Rhodopsin 7-helix transmembrane proteins"/>
    <property type="match status" value="1"/>
</dbReference>
<dbReference type="AlphaFoldDB" id="A0ABD3MSG7"/>
<sequence length="277" mass="31142">MLLANKMVRRYKPPTLRRVILQSTAIHAFSVLMASLTLIPADFIPNASFATECAAYPEPGNKKDLIYFWAFFIPVTAIIPTILVSALCIDIWRKKLLPPKGQKHKSRSLLLYFGRLLGTLYIVFVAVLVSSSLGSDWVSAIAFAVFKLVGLFQVCLALLKKDIKNAWIQMWRCRSPSEGDSRDSTRFSFAFASIARRKSSINTNTSGMLKEVEDEGTGPNKVPEEAWIHETKDEETGLTELPDEEAARPADKFHFYHRLFATWVSEVISTGANPHFQ</sequence>
<name>A0ABD3MSG7_9STRA</name>